<feature type="compositionally biased region" description="Low complexity" evidence="1">
    <location>
        <begin position="290"/>
        <end position="300"/>
    </location>
</feature>
<feature type="compositionally biased region" description="Polar residues" evidence="1">
    <location>
        <begin position="103"/>
        <end position="117"/>
    </location>
</feature>
<protein>
    <submittedName>
        <fullName evidence="4">PAP-associated domain-containing protein</fullName>
    </submittedName>
</protein>
<dbReference type="Proteomes" id="UP000278807">
    <property type="component" value="Unassembled WGS sequence"/>
</dbReference>
<sequence>MACRKEMLKYKELEASKKDIEEGTICANSKVLCKILKPGCKVLEKFSKSQHNCGIILGPQKRTWNTGCHVTQTKRSPNDSFVRGNKGQSEYKFSRGDNRGNFGRSNTANNGNFSRRSGPSKESAHIRGRASDSFNDSETEPEWFTEGPETVNDTVELGMSIDDDGEFKPTEKPSISDKGDTVATASINPSVIDSAILSIDKELLPYTEKEASKPSEVTDSDLLKLFNIPKKKTNEGSLVLKLLNDSNANPPLPKNNPPGPSQDNANFVLKFSVTDDDDQPVATNSRLQTPISSSQPSPSDLSSMFRDLVLRGNASSLPLDVPNVSSKSSLLSSVPTVEQIEAAALAKGRSGNFQNFPISGYGHPEQSTRGRSILETLRLTENTRGLPRHQGFDSYNPQQASMSNWSETSFNRNQGNNMTTVNSSGDSYHLGDQFMRLAGQGGYGQRSQVAGRNLPNDPAIATAIPQRRGIPLNPTRSEFEQAVLAAQNRHLQQQQQQQSHQQNPFFHLHQSYRSGIPTSSLRPSASVEAAMSQMRGQLLAMRQQNPPTPPNSTFSSTTTLRGSGNINSTQLEQYLQSTTTTHRGGGIGLSTIDNFYISQPQQHRHLSQQSPQYVPLRHNGSAPILQPPSTSGGFDMFLCNYDNSFVDPHLSHQRKRLI</sequence>
<dbReference type="STRING" id="102285.A0A0R3TV53"/>
<feature type="region of interest" description="Disordered" evidence="1">
    <location>
        <begin position="244"/>
        <end position="300"/>
    </location>
</feature>
<evidence type="ECO:0000313" key="3">
    <source>
        <dbReference type="Proteomes" id="UP000278807"/>
    </source>
</evidence>
<proteinExistence type="predicted"/>
<reference evidence="2 3" key="2">
    <citation type="submission" date="2018-11" db="EMBL/GenBank/DDBJ databases">
        <authorList>
            <consortium name="Pathogen Informatics"/>
        </authorList>
    </citation>
    <scope>NUCLEOTIDE SEQUENCE [LARGE SCALE GENOMIC DNA]</scope>
</reference>
<accession>A0A0R3TV53</accession>
<dbReference type="EMBL" id="UZAE01013715">
    <property type="protein sequence ID" value="VDO11045.1"/>
    <property type="molecule type" value="Genomic_DNA"/>
</dbReference>
<evidence type="ECO:0000256" key="1">
    <source>
        <dbReference type="SAM" id="MobiDB-lite"/>
    </source>
</evidence>
<evidence type="ECO:0000313" key="2">
    <source>
        <dbReference type="EMBL" id="VDO11045.1"/>
    </source>
</evidence>
<keyword evidence="3" id="KW-1185">Reference proteome</keyword>
<reference evidence="4" key="1">
    <citation type="submission" date="2016-04" db="UniProtKB">
        <authorList>
            <consortium name="WormBaseParasite"/>
        </authorList>
    </citation>
    <scope>IDENTIFICATION</scope>
</reference>
<dbReference type="WBParaSite" id="HNAJ_0001168101-mRNA-1">
    <property type="protein sequence ID" value="HNAJ_0001168101-mRNA-1"/>
    <property type="gene ID" value="HNAJ_0001168101"/>
</dbReference>
<gene>
    <name evidence="2" type="ORF">HNAJ_LOCUS11671</name>
</gene>
<feature type="region of interest" description="Disordered" evidence="1">
    <location>
        <begin position="72"/>
        <end position="151"/>
    </location>
</feature>
<dbReference type="AlphaFoldDB" id="A0A0R3TV53"/>
<name>A0A0R3TV53_RODNA</name>
<dbReference type="OrthoDB" id="8916892at2759"/>
<evidence type="ECO:0000313" key="4">
    <source>
        <dbReference type="WBParaSite" id="HNAJ_0001168101-mRNA-1"/>
    </source>
</evidence>
<feature type="compositionally biased region" description="Pro residues" evidence="1">
    <location>
        <begin position="250"/>
        <end position="260"/>
    </location>
</feature>
<organism evidence="4">
    <name type="scientific">Rodentolepis nana</name>
    <name type="common">Dwarf tapeworm</name>
    <name type="synonym">Hymenolepis nana</name>
    <dbReference type="NCBI Taxonomy" id="102285"/>
    <lineage>
        <taxon>Eukaryota</taxon>
        <taxon>Metazoa</taxon>
        <taxon>Spiralia</taxon>
        <taxon>Lophotrochozoa</taxon>
        <taxon>Platyhelminthes</taxon>
        <taxon>Cestoda</taxon>
        <taxon>Eucestoda</taxon>
        <taxon>Cyclophyllidea</taxon>
        <taxon>Hymenolepididae</taxon>
        <taxon>Rodentolepis</taxon>
    </lineage>
</organism>